<keyword evidence="3 10" id="KW-0812">Transmembrane</keyword>
<feature type="transmembrane region" description="Helical" evidence="10">
    <location>
        <begin position="324"/>
        <end position="345"/>
    </location>
</feature>
<gene>
    <name evidence="11" type="ORF">GCM10011498_04970</name>
</gene>
<keyword evidence="8" id="KW-0868">Chloride</keyword>
<keyword evidence="6 10" id="KW-0472">Membrane</keyword>
<accession>A0A916QSQ4</accession>
<dbReference type="AlphaFoldDB" id="A0A916QSQ4"/>
<feature type="transmembrane region" description="Helical" evidence="10">
    <location>
        <begin position="414"/>
        <end position="436"/>
    </location>
</feature>
<evidence type="ECO:0000256" key="9">
    <source>
        <dbReference type="ARBA" id="ARBA00023303"/>
    </source>
</evidence>
<feature type="transmembrane region" description="Helical" evidence="10">
    <location>
        <begin position="29"/>
        <end position="56"/>
    </location>
</feature>
<evidence type="ECO:0000256" key="3">
    <source>
        <dbReference type="ARBA" id="ARBA00022692"/>
    </source>
</evidence>
<evidence type="ECO:0000256" key="4">
    <source>
        <dbReference type="ARBA" id="ARBA00022989"/>
    </source>
</evidence>
<organism evidence="11 12">
    <name type="scientific">Neptunicoccus cionae</name>
    <dbReference type="NCBI Taxonomy" id="2035344"/>
    <lineage>
        <taxon>Bacteria</taxon>
        <taxon>Pseudomonadati</taxon>
        <taxon>Pseudomonadota</taxon>
        <taxon>Alphaproteobacteria</taxon>
        <taxon>Rhodobacterales</taxon>
        <taxon>Paracoccaceae</taxon>
        <taxon>Neptunicoccus</taxon>
    </lineage>
</organism>
<dbReference type="Gene3D" id="1.10.3080.10">
    <property type="entry name" value="Clc chloride channel"/>
    <property type="match status" value="1"/>
</dbReference>
<evidence type="ECO:0000256" key="7">
    <source>
        <dbReference type="ARBA" id="ARBA00023173"/>
    </source>
</evidence>
<keyword evidence="4 10" id="KW-1133">Transmembrane helix</keyword>
<feature type="transmembrane region" description="Helical" evidence="10">
    <location>
        <begin position="381"/>
        <end position="408"/>
    </location>
</feature>
<proteinExistence type="predicted"/>
<dbReference type="InterPro" id="IPR050368">
    <property type="entry name" value="ClC-type_chloride_channel"/>
</dbReference>
<dbReference type="CDD" id="cd00400">
    <property type="entry name" value="Voltage_gated_ClC"/>
    <property type="match status" value="1"/>
</dbReference>
<dbReference type="Pfam" id="PF00654">
    <property type="entry name" value="Voltage_CLC"/>
    <property type="match status" value="1"/>
</dbReference>
<evidence type="ECO:0000313" key="11">
    <source>
        <dbReference type="EMBL" id="GGA08120.1"/>
    </source>
</evidence>
<dbReference type="GO" id="GO:0034707">
    <property type="term" value="C:chloride channel complex"/>
    <property type="evidence" value="ECO:0007669"/>
    <property type="project" value="UniProtKB-KW"/>
</dbReference>
<name>A0A916QSQ4_9RHOB</name>
<feature type="transmembrane region" description="Helical" evidence="10">
    <location>
        <begin position="291"/>
        <end position="312"/>
    </location>
</feature>
<dbReference type="InterPro" id="IPR014743">
    <property type="entry name" value="Cl-channel_core"/>
</dbReference>
<evidence type="ECO:0000256" key="8">
    <source>
        <dbReference type="ARBA" id="ARBA00023214"/>
    </source>
</evidence>
<keyword evidence="5" id="KW-0406">Ion transport</keyword>
<dbReference type="Proteomes" id="UP000628017">
    <property type="component" value="Unassembled WGS sequence"/>
</dbReference>
<dbReference type="InterPro" id="IPR001807">
    <property type="entry name" value="ClC"/>
</dbReference>
<reference evidence="11" key="1">
    <citation type="journal article" date="2014" name="Int. J. Syst. Evol. Microbiol.">
        <title>Complete genome sequence of Corynebacterium casei LMG S-19264T (=DSM 44701T), isolated from a smear-ripened cheese.</title>
        <authorList>
            <consortium name="US DOE Joint Genome Institute (JGI-PGF)"/>
            <person name="Walter F."/>
            <person name="Albersmeier A."/>
            <person name="Kalinowski J."/>
            <person name="Ruckert C."/>
        </authorList>
    </citation>
    <scope>NUCLEOTIDE SEQUENCE</scope>
    <source>
        <strain evidence="11">CGMCC 1.15880</strain>
    </source>
</reference>
<protein>
    <submittedName>
        <fullName evidence="11">Chloride channel protein</fullName>
    </submittedName>
</protein>
<dbReference type="SUPFAM" id="SSF81340">
    <property type="entry name" value="Clc chloride channel"/>
    <property type="match status" value="1"/>
</dbReference>
<sequence>MSGNRPQRVSRLWNREGMPSFRKDGVNSLMFWGLALVIGCAAGWATLGFRVGISALQTWIYGESDVQLASAASQLPWFWVLVVPVIGGLIVGIILQRYTPDGRVRTVAHAIEGAALNNGKVEGKAGLASAVASFITLSTGGSSGREGPVVHLAAVISSKVSRLIKANGITARDLLGCAVASAVAASFNAPIAGTIFAMEVVLRHYAVHSFGPIVLASVCGALISRFGFGDITEFTLPSHELEFYVELPAFVLLGIVCGIVAVIMMKSIFLAEDWGDEWQQRFKIPGWLRPAIAGLVLGSMAIWVPNIIGVGYETTFLALTGQITFWGAVGLAVVKVAAVAVTMAGRMGGGAFSPALMLGALTGLAFGWVATAIFPTVSGTLSLYALAGMGAVGAAVLGAPISTTLIVFEMTGDWQMGLAVMLAVALSTTVAGRFVARSFFLEQLERRGVRLAAGPQAYLLATLPVSKLMRGLDHPRMGSRELCDTLIKEGAYVMETSSLEAALPLFDGATHQFLPVVSTNDSGEVEELLGTLFQVDALRAYSEAMAETVREHHA</sequence>
<comment type="subcellular location">
    <subcellularLocation>
        <location evidence="1">Membrane</location>
        <topology evidence="1">Multi-pass membrane protein</topology>
    </subcellularLocation>
</comment>
<dbReference type="RefSeq" id="WP_188670580.1">
    <property type="nucleotide sequence ID" value="NZ_BMKA01000001.1"/>
</dbReference>
<dbReference type="GO" id="GO:0005254">
    <property type="term" value="F:chloride channel activity"/>
    <property type="evidence" value="ECO:0007669"/>
    <property type="project" value="UniProtKB-KW"/>
</dbReference>
<keyword evidence="12" id="KW-1185">Reference proteome</keyword>
<evidence type="ECO:0000256" key="2">
    <source>
        <dbReference type="ARBA" id="ARBA00022448"/>
    </source>
</evidence>
<keyword evidence="7" id="KW-0869">Chloride channel</keyword>
<keyword evidence="9" id="KW-0407">Ion channel</keyword>
<feature type="transmembrane region" description="Helical" evidence="10">
    <location>
        <begin position="249"/>
        <end position="271"/>
    </location>
</feature>
<evidence type="ECO:0000256" key="1">
    <source>
        <dbReference type="ARBA" id="ARBA00004141"/>
    </source>
</evidence>
<comment type="caution">
    <text evidence="11">The sequence shown here is derived from an EMBL/GenBank/DDBJ whole genome shotgun (WGS) entry which is preliminary data.</text>
</comment>
<feature type="transmembrane region" description="Helical" evidence="10">
    <location>
        <begin position="210"/>
        <end position="228"/>
    </location>
</feature>
<dbReference type="PRINTS" id="PR00762">
    <property type="entry name" value="CLCHANNEL"/>
</dbReference>
<dbReference type="EMBL" id="BMKA01000001">
    <property type="protein sequence ID" value="GGA08120.1"/>
    <property type="molecule type" value="Genomic_DNA"/>
</dbReference>
<feature type="transmembrane region" description="Helical" evidence="10">
    <location>
        <begin position="76"/>
        <end position="95"/>
    </location>
</feature>
<feature type="transmembrane region" description="Helical" evidence="10">
    <location>
        <begin position="174"/>
        <end position="198"/>
    </location>
</feature>
<evidence type="ECO:0000256" key="6">
    <source>
        <dbReference type="ARBA" id="ARBA00023136"/>
    </source>
</evidence>
<evidence type="ECO:0000256" key="10">
    <source>
        <dbReference type="SAM" id="Phobius"/>
    </source>
</evidence>
<reference evidence="11" key="2">
    <citation type="submission" date="2020-09" db="EMBL/GenBank/DDBJ databases">
        <authorList>
            <person name="Sun Q."/>
            <person name="Zhou Y."/>
        </authorList>
    </citation>
    <scope>NUCLEOTIDE SEQUENCE</scope>
    <source>
        <strain evidence="11">CGMCC 1.15880</strain>
    </source>
</reference>
<dbReference type="PANTHER" id="PTHR43427">
    <property type="entry name" value="CHLORIDE CHANNEL PROTEIN CLC-E"/>
    <property type="match status" value="1"/>
</dbReference>
<evidence type="ECO:0000313" key="12">
    <source>
        <dbReference type="Proteomes" id="UP000628017"/>
    </source>
</evidence>
<keyword evidence="2" id="KW-0813">Transport</keyword>
<dbReference type="PANTHER" id="PTHR43427:SF6">
    <property type="entry name" value="CHLORIDE CHANNEL PROTEIN CLC-E"/>
    <property type="match status" value="1"/>
</dbReference>
<feature type="transmembrane region" description="Helical" evidence="10">
    <location>
        <begin position="351"/>
        <end position="374"/>
    </location>
</feature>
<evidence type="ECO:0000256" key="5">
    <source>
        <dbReference type="ARBA" id="ARBA00023065"/>
    </source>
</evidence>